<keyword evidence="2" id="KW-0805">Transcription regulation</keyword>
<evidence type="ECO:0000256" key="3">
    <source>
        <dbReference type="ARBA" id="ARBA00023125"/>
    </source>
</evidence>
<comment type="similarity">
    <text evidence="1">Belongs to the LysR transcriptional regulatory family.</text>
</comment>
<evidence type="ECO:0000313" key="7">
    <source>
        <dbReference type="Proteomes" id="UP000603352"/>
    </source>
</evidence>
<dbReference type="SUPFAM" id="SSF53850">
    <property type="entry name" value="Periplasmic binding protein-like II"/>
    <property type="match status" value="1"/>
</dbReference>
<evidence type="ECO:0000256" key="1">
    <source>
        <dbReference type="ARBA" id="ARBA00009437"/>
    </source>
</evidence>
<reference evidence="7" key="1">
    <citation type="journal article" date="2019" name="Int. J. Syst. Evol. Microbiol.">
        <title>The Global Catalogue of Microorganisms (GCM) 10K type strain sequencing project: providing services to taxonomists for standard genome sequencing and annotation.</title>
        <authorList>
            <consortium name="The Broad Institute Genomics Platform"/>
            <consortium name="The Broad Institute Genome Sequencing Center for Infectious Disease"/>
            <person name="Wu L."/>
            <person name="Ma J."/>
        </authorList>
    </citation>
    <scope>NUCLEOTIDE SEQUENCE [LARGE SCALE GENOMIC DNA]</scope>
    <source>
        <strain evidence="7">CGMCC 1.10188</strain>
    </source>
</reference>
<dbReference type="InterPro" id="IPR000847">
    <property type="entry name" value="LysR_HTH_N"/>
</dbReference>
<dbReference type="Gene3D" id="1.10.10.10">
    <property type="entry name" value="Winged helix-like DNA-binding domain superfamily/Winged helix DNA-binding domain"/>
    <property type="match status" value="1"/>
</dbReference>
<evidence type="ECO:0000256" key="4">
    <source>
        <dbReference type="ARBA" id="ARBA00023163"/>
    </source>
</evidence>
<dbReference type="PANTHER" id="PTHR30118">
    <property type="entry name" value="HTH-TYPE TRANSCRIPTIONAL REGULATOR LEUO-RELATED"/>
    <property type="match status" value="1"/>
</dbReference>
<dbReference type="Pfam" id="PF00126">
    <property type="entry name" value="HTH_1"/>
    <property type="match status" value="1"/>
</dbReference>
<dbReference type="InterPro" id="IPR050389">
    <property type="entry name" value="LysR-type_TF"/>
</dbReference>
<dbReference type="RefSeq" id="WP_188575634.1">
    <property type="nucleotide sequence ID" value="NZ_BMDZ01000007.1"/>
</dbReference>
<keyword evidence="3" id="KW-0238">DNA-binding</keyword>
<dbReference type="PANTHER" id="PTHR30118:SF15">
    <property type="entry name" value="TRANSCRIPTIONAL REGULATORY PROTEIN"/>
    <property type="match status" value="1"/>
</dbReference>
<dbReference type="Proteomes" id="UP000603352">
    <property type="component" value="Unassembled WGS sequence"/>
</dbReference>
<keyword evidence="7" id="KW-1185">Reference proteome</keyword>
<organism evidence="6 7">
    <name type="scientific">Tistrella bauzanensis</name>
    <dbReference type="NCBI Taxonomy" id="657419"/>
    <lineage>
        <taxon>Bacteria</taxon>
        <taxon>Pseudomonadati</taxon>
        <taxon>Pseudomonadota</taxon>
        <taxon>Alphaproteobacteria</taxon>
        <taxon>Geminicoccales</taxon>
        <taxon>Geminicoccaceae</taxon>
        <taxon>Tistrella</taxon>
    </lineage>
</organism>
<dbReference type="PROSITE" id="PS50931">
    <property type="entry name" value="HTH_LYSR"/>
    <property type="match status" value="1"/>
</dbReference>
<gene>
    <name evidence="6" type="ORF">GCM10011505_10610</name>
</gene>
<dbReference type="EMBL" id="BMDZ01000007">
    <property type="protein sequence ID" value="GGB31071.1"/>
    <property type="molecule type" value="Genomic_DNA"/>
</dbReference>
<sequence length="309" mass="33278">MDLHRIDLNLLIAFDALMTERSVTRAGTRIGRSQPAMSAALARLRALIGDDLFVRAPHGLQPTPRAIDLAEPLAQALAQIDRALGADRTFDPATATTAISLGISDHPGLLMLPRLLDRLRHDAPGMALHVRDIAARDDAIAMLDAGTVDIAVGVPPTATGGGRILHQPLFRERFVCVLRKDHPAAQAPLDLTAFLTLSHLLVSPEGDQFGQVDAALARRGLKRHLALTLPHMYAAPLLVARSDLIATLMEGVIMASGHADALVMLPPPLDLPTVPFVMSWHRRNDTHPGQHWLRGRIAALGDAGRDHGD</sequence>
<comment type="caution">
    <text evidence="6">The sequence shown here is derived from an EMBL/GenBank/DDBJ whole genome shotgun (WGS) entry which is preliminary data.</text>
</comment>
<dbReference type="PRINTS" id="PR00039">
    <property type="entry name" value="HTHLYSR"/>
</dbReference>
<proteinExistence type="inferred from homology"/>
<accession>A0ABQ1IC58</accession>
<dbReference type="InterPro" id="IPR005119">
    <property type="entry name" value="LysR_subst-bd"/>
</dbReference>
<evidence type="ECO:0000259" key="5">
    <source>
        <dbReference type="PROSITE" id="PS50931"/>
    </source>
</evidence>
<dbReference type="Gene3D" id="3.40.190.10">
    <property type="entry name" value="Periplasmic binding protein-like II"/>
    <property type="match status" value="2"/>
</dbReference>
<feature type="domain" description="HTH lysR-type" evidence="5">
    <location>
        <begin position="6"/>
        <end position="63"/>
    </location>
</feature>
<dbReference type="Pfam" id="PF03466">
    <property type="entry name" value="LysR_substrate"/>
    <property type="match status" value="1"/>
</dbReference>
<dbReference type="InterPro" id="IPR036388">
    <property type="entry name" value="WH-like_DNA-bd_sf"/>
</dbReference>
<dbReference type="CDD" id="cd08417">
    <property type="entry name" value="PBP2_Nitroaromatics_like"/>
    <property type="match status" value="1"/>
</dbReference>
<name>A0ABQ1IC58_9PROT</name>
<evidence type="ECO:0000313" key="6">
    <source>
        <dbReference type="EMBL" id="GGB31071.1"/>
    </source>
</evidence>
<keyword evidence="4" id="KW-0804">Transcription</keyword>
<evidence type="ECO:0000256" key="2">
    <source>
        <dbReference type="ARBA" id="ARBA00023015"/>
    </source>
</evidence>
<protein>
    <submittedName>
        <fullName evidence="6">LysR family transcriptional regulator</fullName>
    </submittedName>
</protein>
<dbReference type="InterPro" id="IPR036390">
    <property type="entry name" value="WH_DNA-bd_sf"/>
</dbReference>
<dbReference type="InterPro" id="IPR037402">
    <property type="entry name" value="YidZ_PBP2"/>
</dbReference>
<dbReference type="SUPFAM" id="SSF46785">
    <property type="entry name" value="Winged helix' DNA-binding domain"/>
    <property type="match status" value="1"/>
</dbReference>